<protein>
    <submittedName>
        <fullName evidence="3">Uncharacterized protein</fullName>
    </submittedName>
</protein>
<keyword evidence="2" id="KW-1185">Reference proteome</keyword>
<evidence type="ECO:0000313" key="2">
    <source>
        <dbReference type="Proteomes" id="UP000887566"/>
    </source>
</evidence>
<dbReference type="Proteomes" id="UP000887566">
    <property type="component" value="Unplaced"/>
</dbReference>
<name>A0A914XHT4_9BILA</name>
<reference evidence="3" key="1">
    <citation type="submission" date="2022-11" db="UniProtKB">
        <authorList>
            <consortium name="WormBaseParasite"/>
        </authorList>
    </citation>
    <scope>IDENTIFICATION</scope>
</reference>
<dbReference type="WBParaSite" id="PSAMB.scaffold8717size5883.g31755.t1">
    <property type="protein sequence ID" value="PSAMB.scaffold8717size5883.g31755.t1"/>
    <property type="gene ID" value="PSAMB.scaffold8717size5883.g31755"/>
</dbReference>
<keyword evidence="1" id="KW-0812">Transmembrane</keyword>
<feature type="transmembrane region" description="Helical" evidence="1">
    <location>
        <begin position="76"/>
        <end position="99"/>
    </location>
</feature>
<evidence type="ECO:0000256" key="1">
    <source>
        <dbReference type="SAM" id="Phobius"/>
    </source>
</evidence>
<accession>A0A914XHT4</accession>
<dbReference type="AlphaFoldDB" id="A0A914XHT4"/>
<proteinExistence type="predicted"/>
<keyword evidence="1" id="KW-1133">Transmembrane helix</keyword>
<organism evidence="2 3">
    <name type="scientific">Plectus sambesii</name>
    <dbReference type="NCBI Taxonomy" id="2011161"/>
    <lineage>
        <taxon>Eukaryota</taxon>
        <taxon>Metazoa</taxon>
        <taxon>Ecdysozoa</taxon>
        <taxon>Nematoda</taxon>
        <taxon>Chromadorea</taxon>
        <taxon>Plectida</taxon>
        <taxon>Plectina</taxon>
        <taxon>Plectoidea</taxon>
        <taxon>Plectidae</taxon>
        <taxon>Plectus</taxon>
    </lineage>
</organism>
<keyword evidence="1" id="KW-0472">Membrane</keyword>
<sequence>MGDRKKGLGWRRRTKRRAIGCVRGERRDAPNGQRKDSREIHVSAMPTNLNHRAAYRRDPISILSQQEGICMSTTGFMTFLILALVLLSSVIVAASYLLLRPSHKE</sequence>
<evidence type="ECO:0000313" key="3">
    <source>
        <dbReference type="WBParaSite" id="PSAMB.scaffold8717size5883.g31755.t1"/>
    </source>
</evidence>